<dbReference type="SUPFAM" id="SSF103473">
    <property type="entry name" value="MFS general substrate transporter"/>
    <property type="match status" value="1"/>
</dbReference>
<dbReference type="InterPro" id="IPR020846">
    <property type="entry name" value="MFS_dom"/>
</dbReference>
<dbReference type="InterPro" id="IPR011701">
    <property type="entry name" value="MFS"/>
</dbReference>
<comment type="subcellular location">
    <subcellularLocation>
        <location evidence="1">Cell membrane</location>
        <topology evidence="1">Multi-pass membrane protein</topology>
    </subcellularLocation>
</comment>
<dbReference type="Pfam" id="PF07690">
    <property type="entry name" value="MFS_1"/>
    <property type="match status" value="1"/>
</dbReference>
<organism evidence="8 9">
    <name type="scientific">Paenibacillus sepulcri</name>
    <dbReference type="NCBI Taxonomy" id="359917"/>
    <lineage>
        <taxon>Bacteria</taxon>
        <taxon>Bacillati</taxon>
        <taxon>Bacillota</taxon>
        <taxon>Bacilli</taxon>
        <taxon>Bacillales</taxon>
        <taxon>Paenibacillaceae</taxon>
        <taxon>Paenibacillus</taxon>
    </lineage>
</organism>
<gene>
    <name evidence="8" type="ORF">K0U00_19565</name>
</gene>
<feature type="transmembrane region" description="Helical" evidence="6">
    <location>
        <begin position="160"/>
        <end position="182"/>
    </location>
</feature>
<dbReference type="EMBL" id="JAHZIK010000527">
    <property type="protein sequence ID" value="MBW7456234.1"/>
    <property type="molecule type" value="Genomic_DNA"/>
</dbReference>
<evidence type="ECO:0000256" key="2">
    <source>
        <dbReference type="ARBA" id="ARBA00022448"/>
    </source>
</evidence>
<dbReference type="RefSeq" id="WP_210040093.1">
    <property type="nucleotide sequence ID" value="NZ_JBHLVU010000007.1"/>
</dbReference>
<keyword evidence="3 6" id="KW-0812">Transmembrane</keyword>
<feature type="transmembrane region" description="Helical" evidence="6">
    <location>
        <begin position="227"/>
        <end position="244"/>
    </location>
</feature>
<feature type="transmembrane region" description="Helical" evidence="6">
    <location>
        <begin position="45"/>
        <end position="62"/>
    </location>
</feature>
<dbReference type="PANTHER" id="PTHR23501:SF170">
    <property type="entry name" value="MULTIDRUG RESISTANCE PROTEIN 3"/>
    <property type="match status" value="1"/>
</dbReference>
<keyword evidence="2" id="KW-0813">Transport</keyword>
<feature type="transmembrane region" description="Helical" evidence="6">
    <location>
        <begin position="385"/>
        <end position="412"/>
    </location>
</feature>
<sequence length="511" mass="55180">MTEQKKGIILLSIALGFVLTALDNSIVSASINKILDDIGGLNKIIWVYTAYALAGTSTMLIFGKLSDLFGRKTFYLIGIGIFLLGSALCGTAGSIEQLIFYRVIQGIGSGAILPISFSLIYTLFTDPKDAAKLSGIFGSVFGLSSIAGPQIGTWIADTLTWRWCFYVNLPIGIVSSVALLFTLRESRSETKPKIDVTGALLIVITTVSSMLALELGGKDYAWGSRRIVGLFIISALAAISFYVVERRVKEPILPLRLFRNRMVAGTSIVVFCQGALIFSAMSYLPLYANYVLGESKLNLLLTPLMLSMIGGAVLIGFFQTHFRFRTVMFVNMALGAGVSLLFMNMNQDVPFWQIIGLVVILGLFVIGPLNSVSQNAASYSVEKQFIGVSASLIGFSRSIGGVMGASVTAVIVNSHMELSVNTAASLFHLVPGSDKALNPMDPETVFRYKEYFDPELVSYYKLAMDHAITQGFILSLCVSIIGTAAALTVGPMKLEQRSKETPASSGFKPDL</sequence>
<feature type="transmembrane region" description="Helical" evidence="6">
    <location>
        <begin position="351"/>
        <end position="373"/>
    </location>
</feature>
<evidence type="ECO:0000256" key="6">
    <source>
        <dbReference type="SAM" id="Phobius"/>
    </source>
</evidence>
<dbReference type="PROSITE" id="PS50850">
    <property type="entry name" value="MFS"/>
    <property type="match status" value="1"/>
</dbReference>
<feature type="transmembrane region" description="Helical" evidence="6">
    <location>
        <begin position="194"/>
        <end position="215"/>
    </location>
</feature>
<evidence type="ECO:0000256" key="1">
    <source>
        <dbReference type="ARBA" id="ARBA00004651"/>
    </source>
</evidence>
<dbReference type="Proteomes" id="UP001519887">
    <property type="component" value="Unassembled WGS sequence"/>
</dbReference>
<keyword evidence="5 6" id="KW-0472">Membrane</keyword>
<feature type="transmembrane region" description="Helical" evidence="6">
    <location>
        <begin position="265"/>
        <end position="288"/>
    </location>
</feature>
<comment type="caution">
    <text evidence="8">The sequence shown here is derived from an EMBL/GenBank/DDBJ whole genome shotgun (WGS) entry which is preliminary data.</text>
</comment>
<dbReference type="Gene3D" id="1.20.1720.10">
    <property type="entry name" value="Multidrug resistance protein D"/>
    <property type="match status" value="1"/>
</dbReference>
<reference evidence="8 9" key="1">
    <citation type="submission" date="2021-07" db="EMBL/GenBank/DDBJ databases">
        <title>Paenibacillus radiodurans sp. nov., isolated from the southeastern edge of Tengger Desert.</title>
        <authorList>
            <person name="Zhang G."/>
        </authorList>
    </citation>
    <scope>NUCLEOTIDE SEQUENCE [LARGE SCALE GENOMIC DNA]</scope>
    <source>
        <strain evidence="8 9">CCM 7311</strain>
    </source>
</reference>
<dbReference type="PANTHER" id="PTHR23501">
    <property type="entry name" value="MAJOR FACILITATOR SUPERFAMILY"/>
    <property type="match status" value="1"/>
</dbReference>
<accession>A0ABS7C5T3</accession>
<evidence type="ECO:0000256" key="4">
    <source>
        <dbReference type="ARBA" id="ARBA00022989"/>
    </source>
</evidence>
<dbReference type="Gene3D" id="1.20.1250.20">
    <property type="entry name" value="MFS general substrate transporter like domains"/>
    <property type="match status" value="1"/>
</dbReference>
<protein>
    <submittedName>
        <fullName evidence="8">MFS transporter</fullName>
    </submittedName>
</protein>
<feature type="domain" description="Major facilitator superfamily (MFS) profile" evidence="7">
    <location>
        <begin position="9"/>
        <end position="494"/>
    </location>
</feature>
<feature type="transmembrane region" description="Helical" evidence="6">
    <location>
        <begin position="74"/>
        <end position="93"/>
    </location>
</feature>
<dbReference type="InterPro" id="IPR036259">
    <property type="entry name" value="MFS_trans_sf"/>
</dbReference>
<evidence type="ECO:0000256" key="5">
    <source>
        <dbReference type="ARBA" id="ARBA00023136"/>
    </source>
</evidence>
<feature type="transmembrane region" description="Helical" evidence="6">
    <location>
        <begin position="136"/>
        <end position="154"/>
    </location>
</feature>
<evidence type="ECO:0000256" key="3">
    <source>
        <dbReference type="ARBA" id="ARBA00022692"/>
    </source>
</evidence>
<feature type="transmembrane region" description="Helical" evidence="6">
    <location>
        <begin position="326"/>
        <end position="345"/>
    </location>
</feature>
<feature type="transmembrane region" description="Helical" evidence="6">
    <location>
        <begin position="300"/>
        <end position="319"/>
    </location>
</feature>
<feature type="transmembrane region" description="Helical" evidence="6">
    <location>
        <begin position="99"/>
        <end position="124"/>
    </location>
</feature>
<evidence type="ECO:0000259" key="7">
    <source>
        <dbReference type="PROSITE" id="PS50850"/>
    </source>
</evidence>
<evidence type="ECO:0000313" key="9">
    <source>
        <dbReference type="Proteomes" id="UP001519887"/>
    </source>
</evidence>
<name>A0ABS7C5T3_9BACL</name>
<keyword evidence="4 6" id="KW-1133">Transmembrane helix</keyword>
<feature type="transmembrane region" description="Helical" evidence="6">
    <location>
        <begin position="467"/>
        <end position="489"/>
    </location>
</feature>
<proteinExistence type="predicted"/>
<keyword evidence="9" id="KW-1185">Reference proteome</keyword>
<evidence type="ECO:0000313" key="8">
    <source>
        <dbReference type="EMBL" id="MBW7456234.1"/>
    </source>
</evidence>